<dbReference type="Proteomes" id="UP001314169">
    <property type="component" value="Chromosome 1"/>
</dbReference>
<keyword evidence="2" id="KW-1185">Reference proteome</keyword>
<accession>A0ABN9Z1E3</accession>
<protein>
    <submittedName>
        <fullName evidence="1">Uncharacterized protein</fullName>
    </submittedName>
</protein>
<sequence length="114" mass="12386">MFPGTEKPQDTGRSGSLLSPISLSYGSDLQSPIGSGLAERKCGLQSLPQHCKAKNRRVGLELGDNSLIAGTNTVYRVQKCMAASPPPNLTDSVLCLVYVCRISVRHGYEKHRRD</sequence>
<organism evidence="1 2">
    <name type="scientific">Pipistrellus nathusii</name>
    <name type="common">Nathusius' pipistrelle</name>
    <dbReference type="NCBI Taxonomy" id="59473"/>
    <lineage>
        <taxon>Eukaryota</taxon>
        <taxon>Metazoa</taxon>
        <taxon>Chordata</taxon>
        <taxon>Craniata</taxon>
        <taxon>Vertebrata</taxon>
        <taxon>Euteleostomi</taxon>
        <taxon>Mammalia</taxon>
        <taxon>Eutheria</taxon>
        <taxon>Laurasiatheria</taxon>
        <taxon>Chiroptera</taxon>
        <taxon>Yangochiroptera</taxon>
        <taxon>Vespertilionidae</taxon>
        <taxon>Pipistrellus</taxon>
    </lineage>
</organism>
<evidence type="ECO:0000313" key="1">
    <source>
        <dbReference type="EMBL" id="CAK6432062.1"/>
    </source>
</evidence>
<dbReference type="EMBL" id="OY882858">
    <property type="protein sequence ID" value="CAK6432062.1"/>
    <property type="molecule type" value="Genomic_DNA"/>
</dbReference>
<name>A0ABN9Z1E3_PIPNA</name>
<reference evidence="1" key="1">
    <citation type="submission" date="2023-12" db="EMBL/GenBank/DDBJ databases">
        <authorList>
            <person name="Brown T."/>
        </authorList>
    </citation>
    <scope>NUCLEOTIDE SEQUENCE</scope>
</reference>
<gene>
    <name evidence="1" type="ORF">MPIPNATIZW_LOCUS368</name>
</gene>
<evidence type="ECO:0000313" key="2">
    <source>
        <dbReference type="Proteomes" id="UP001314169"/>
    </source>
</evidence>
<proteinExistence type="predicted"/>